<protein>
    <submittedName>
        <fullName evidence="1">Uncharacterized protein</fullName>
    </submittedName>
</protein>
<organism evidence="1 2">
    <name type="scientific">Cucumis sativus</name>
    <name type="common">Cucumber</name>
    <dbReference type="NCBI Taxonomy" id="3659"/>
    <lineage>
        <taxon>Eukaryota</taxon>
        <taxon>Viridiplantae</taxon>
        <taxon>Streptophyta</taxon>
        <taxon>Embryophyta</taxon>
        <taxon>Tracheophyta</taxon>
        <taxon>Spermatophyta</taxon>
        <taxon>Magnoliopsida</taxon>
        <taxon>eudicotyledons</taxon>
        <taxon>Gunneridae</taxon>
        <taxon>Pentapetalae</taxon>
        <taxon>rosids</taxon>
        <taxon>fabids</taxon>
        <taxon>Cucurbitales</taxon>
        <taxon>Cucurbitaceae</taxon>
        <taxon>Benincaseae</taxon>
        <taxon>Cucumis</taxon>
    </lineage>
</organism>
<dbReference type="AlphaFoldDB" id="A0A0A0KVS7"/>
<reference evidence="1 2" key="4">
    <citation type="journal article" date="2011" name="BMC Genomics">
        <title>RNA-Seq improves annotation of protein-coding genes in the cucumber genome.</title>
        <authorList>
            <person name="Li Z."/>
            <person name="Zhang Z."/>
            <person name="Yan P."/>
            <person name="Huang S."/>
            <person name="Fei Z."/>
            <person name="Lin K."/>
        </authorList>
    </citation>
    <scope>NUCLEOTIDE SEQUENCE [LARGE SCALE GENOMIC DNA]</scope>
    <source>
        <strain evidence="2">cv. 9930</strain>
    </source>
</reference>
<accession>A0A0A0KVS7</accession>
<dbReference type="Gramene" id="KGN53730">
    <property type="protein sequence ID" value="KGN53730"/>
    <property type="gene ID" value="Csa_4G112640"/>
</dbReference>
<evidence type="ECO:0000313" key="2">
    <source>
        <dbReference type="Proteomes" id="UP000029981"/>
    </source>
</evidence>
<dbReference type="EMBL" id="CM002925">
    <property type="protein sequence ID" value="KGN53730.1"/>
    <property type="molecule type" value="Genomic_DNA"/>
</dbReference>
<proteinExistence type="predicted"/>
<sequence length="77" mass="8419">MTSSSSSSSRNSSYRDTSVFFSVHSCQPYPSISRLSSISVYSSVSVLSIVRPAHDPRSRSLLEPLSSYTRAIPFLAT</sequence>
<evidence type="ECO:0000313" key="1">
    <source>
        <dbReference type="EMBL" id="KGN53730.1"/>
    </source>
</evidence>
<reference evidence="1 2" key="3">
    <citation type="journal article" date="2010" name="BMC Genomics">
        <title>Transcriptome sequencing and comparative analysis of cucumber flowers with different sex types.</title>
        <authorList>
            <person name="Guo S."/>
            <person name="Zheng Y."/>
            <person name="Joung J.G."/>
            <person name="Liu S."/>
            <person name="Zhang Z."/>
            <person name="Crasta O.R."/>
            <person name="Sobral B.W."/>
            <person name="Xu Y."/>
            <person name="Huang S."/>
            <person name="Fei Z."/>
        </authorList>
    </citation>
    <scope>NUCLEOTIDE SEQUENCE [LARGE SCALE GENOMIC DNA]</scope>
    <source>
        <strain evidence="2">cv. 9930</strain>
    </source>
</reference>
<name>A0A0A0KVS7_CUCSA</name>
<keyword evidence="2" id="KW-1185">Reference proteome</keyword>
<reference evidence="1 2" key="2">
    <citation type="journal article" date="2009" name="PLoS ONE">
        <title>An integrated genetic and cytogenetic map of the cucumber genome.</title>
        <authorList>
            <person name="Ren Y."/>
            <person name="Zhang Z."/>
            <person name="Liu J."/>
            <person name="Staub J.E."/>
            <person name="Han Y."/>
            <person name="Cheng Z."/>
            <person name="Li X."/>
            <person name="Lu J."/>
            <person name="Miao H."/>
            <person name="Kang H."/>
            <person name="Xie B."/>
            <person name="Gu X."/>
            <person name="Wang X."/>
            <person name="Du Y."/>
            <person name="Jin W."/>
            <person name="Huang S."/>
        </authorList>
    </citation>
    <scope>NUCLEOTIDE SEQUENCE [LARGE SCALE GENOMIC DNA]</scope>
    <source>
        <strain evidence="2">cv. 9930</strain>
    </source>
</reference>
<gene>
    <name evidence="1" type="ORF">Csa_4G112640</name>
</gene>
<dbReference type="Proteomes" id="UP000029981">
    <property type="component" value="Chromosome 4"/>
</dbReference>
<reference evidence="1 2" key="1">
    <citation type="journal article" date="2009" name="Nat. Genet.">
        <title>The genome of the cucumber, Cucumis sativus L.</title>
        <authorList>
            <person name="Huang S."/>
            <person name="Li R."/>
            <person name="Zhang Z."/>
            <person name="Li L."/>
            <person name="Gu X."/>
            <person name="Fan W."/>
            <person name="Lucas W.J."/>
            <person name="Wang X."/>
            <person name="Xie B."/>
            <person name="Ni P."/>
            <person name="Ren Y."/>
            <person name="Zhu H."/>
            <person name="Li J."/>
            <person name="Lin K."/>
            <person name="Jin W."/>
            <person name="Fei Z."/>
            <person name="Li G."/>
            <person name="Staub J."/>
            <person name="Kilian A."/>
            <person name="van der Vossen E.A."/>
            <person name="Wu Y."/>
            <person name="Guo J."/>
            <person name="He J."/>
            <person name="Jia Z."/>
            <person name="Ren Y."/>
            <person name="Tian G."/>
            <person name="Lu Y."/>
            <person name="Ruan J."/>
            <person name="Qian W."/>
            <person name="Wang M."/>
            <person name="Huang Q."/>
            <person name="Li B."/>
            <person name="Xuan Z."/>
            <person name="Cao J."/>
            <person name="Asan"/>
            <person name="Wu Z."/>
            <person name="Zhang J."/>
            <person name="Cai Q."/>
            <person name="Bai Y."/>
            <person name="Zhao B."/>
            <person name="Han Y."/>
            <person name="Li Y."/>
            <person name="Li X."/>
            <person name="Wang S."/>
            <person name="Shi Q."/>
            <person name="Liu S."/>
            <person name="Cho W.K."/>
            <person name="Kim J.Y."/>
            <person name="Xu Y."/>
            <person name="Heller-Uszynska K."/>
            <person name="Miao H."/>
            <person name="Cheng Z."/>
            <person name="Zhang S."/>
            <person name="Wu J."/>
            <person name="Yang Y."/>
            <person name="Kang H."/>
            <person name="Li M."/>
            <person name="Liang H."/>
            <person name="Ren X."/>
            <person name="Shi Z."/>
            <person name="Wen M."/>
            <person name="Jian M."/>
            <person name="Yang H."/>
            <person name="Zhang G."/>
            <person name="Yang Z."/>
            <person name="Chen R."/>
            <person name="Liu S."/>
            <person name="Li J."/>
            <person name="Ma L."/>
            <person name="Liu H."/>
            <person name="Zhou Y."/>
            <person name="Zhao J."/>
            <person name="Fang X."/>
            <person name="Li G."/>
            <person name="Fang L."/>
            <person name="Li Y."/>
            <person name="Liu D."/>
            <person name="Zheng H."/>
            <person name="Zhang Y."/>
            <person name="Qin N."/>
            <person name="Li Z."/>
            <person name="Yang G."/>
            <person name="Yang S."/>
            <person name="Bolund L."/>
            <person name="Kristiansen K."/>
            <person name="Zheng H."/>
            <person name="Li S."/>
            <person name="Zhang X."/>
            <person name="Yang H."/>
            <person name="Wang J."/>
            <person name="Sun R."/>
            <person name="Zhang B."/>
            <person name="Jiang S."/>
            <person name="Wang J."/>
            <person name="Du Y."/>
            <person name="Li S."/>
        </authorList>
    </citation>
    <scope>NUCLEOTIDE SEQUENCE [LARGE SCALE GENOMIC DNA]</scope>
    <source>
        <strain evidence="2">cv. 9930</strain>
    </source>
</reference>